<dbReference type="Pfam" id="PF05425">
    <property type="entry name" value="CopD"/>
    <property type="match status" value="1"/>
</dbReference>
<accession>A0A0A3IJY8</accession>
<keyword evidence="2" id="KW-1003">Cell membrane</keyword>
<gene>
    <name evidence="8" type="ORF">CD32_11580</name>
</gene>
<organism evidence="8 9">
    <name type="scientific">Lysinibacillus odysseyi 34hs-1 = NBRC 100172</name>
    <dbReference type="NCBI Taxonomy" id="1220589"/>
    <lineage>
        <taxon>Bacteria</taxon>
        <taxon>Bacillati</taxon>
        <taxon>Bacillota</taxon>
        <taxon>Bacilli</taxon>
        <taxon>Bacillales</taxon>
        <taxon>Bacillaceae</taxon>
        <taxon>Lysinibacillus</taxon>
    </lineage>
</organism>
<evidence type="ECO:0000313" key="9">
    <source>
        <dbReference type="Proteomes" id="UP000030437"/>
    </source>
</evidence>
<dbReference type="GO" id="GO:0005886">
    <property type="term" value="C:plasma membrane"/>
    <property type="evidence" value="ECO:0007669"/>
    <property type="project" value="UniProtKB-SubCell"/>
</dbReference>
<feature type="transmembrane region" description="Helical" evidence="6">
    <location>
        <begin position="337"/>
        <end position="360"/>
    </location>
</feature>
<feature type="transmembrane region" description="Helical" evidence="6">
    <location>
        <begin position="112"/>
        <end position="131"/>
    </location>
</feature>
<evidence type="ECO:0000256" key="3">
    <source>
        <dbReference type="ARBA" id="ARBA00022692"/>
    </source>
</evidence>
<comment type="caution">
    <text evidence="8">The sequence shown here is derived from an EMBL/GenBank/DDBJ whole genome shotgun (WGS) entry which is preliminary data.</text>
</comment>
<keyword evidence="5 6" id="KW-0472">Membrane</keyword>
<feature type="transmembrane region" description="Helical" evidence="6">
    <location>
        <begin position="308"/>
        <end position="330"/>
    </location>
</feature>
<dbReference type="InterPro" id="IPR008457">
    <property type="entry name" value="Cu-R_CopD_dom"/>
</dbReference>
<feature type="domain" description="Copper resistance protein D" evidence="7">
    <location>
        <begin position="176"/>
        <end position="271"/>
    </location>
</feature>
<name>A0A0A3IJY8_9BACI</name>
<dbReference type="GO" id="GO:0006825">
    <property type="term" value="P:copper ion transport"/>
    <property type="evidence" value="ECO:0007669"/>
    <property type="project" value="InterPro"/>
</dbReference>
<reference evidence="8 9" key="1">
    <citation type="submission" date="2014-02" db="EMBL/GenBank/DDBJ databases">
        <title>Draft genome sequence of Lysinibacillus odysseyi NBRC 100172.</title>
        <authorList>
            <person name="Zhang F."/>
            <person name="Wang G."/>
            <person name="Zhang L."/>
        </authorList>
    </citation>
    <scope>NUCLEOTIDE SEQUENCE [LARGE SCALE GENOMIC DNA]</scope>
    <source>
        <strain evidence="8 9">NBRC 100172</strain>
    </source>
</reference>
<dbReference type="PANTHER" id="PTHR34820">
    <property type="entry name" value="INNER MEMBRANE PROTEIN YEBZ"/>
    <property type="match status" value="1"/>
</dbReference>
<feature type="transmembrane region" description="Helical" evidence="6">
    <location>
        <begin position="219"/>
        <end position="239"/>
    </location>
</feature>
<feature type="transmembrane region" description="Helical" evidence="6">
    <location>
        <begin position="87"/>
        <end position="105"/>
    </location>
</feature>
<sequence>MQTLVIISQTLLYLCFSVLMGSFLIGLVPSTYRPAINSSRRLLIICTAGIPLFAFIPVLEVILYLAPRLGAAESSLSVLTSFTIGKAWGWTLVLAIGLLLAALLVKEHESALFNTTGAILTFLLIVTIAWSSHASSIAPFSGFVGDAIHLLAMSVWTGILVIISWRAANTANWRSFLTWFTPVAALCFIVVTVSGLLLMNVLIDGYVASWTSPYGQGLLFKHLFVILLLFYAGINGFWVKRKLKNDQGFSPIRWARLESVVIFMIFAITAAFSQLSPPSEGEMDDPSKLFMLTYGKEIPLNAAVQLEWSGMGILLLLLAIACGALLATAFSKQAPRLMVLLLSGVLVLCLYLALMTSVVLV</sequence>
<feature type="transmembrane region" description="Helical" evidence="6">
    <location>
        <begin position="6"/>
        <end position="30"/>
    </location>
</feature>
<evidence type="ECO:0000313" key="8">
    <source>
        <dbReference type="EMBL" id="KGR85076.1"/>
    </source>
</evidence>
<dbReference type="RefSeq" id="WP_036154674.1">
    <property type="nucleotide sequence ID" value="NZ_AVCX01000006.1"/>
</dbReference>
<feature type="transmembrane region" description="Helical" evidence="6">
    <location>
        <begin position="143"/>
        <end position="165"/>
    </location>
</feature>
<evidence type="ECO:0000256" key="6">
    <source>
        <dbReference type="SAM" id="Phobius"/>
    </source>
</evidence>
<protein>
    <recommendedName>
        <fullName evidence="7">Copper resistance protein D domain-containing protein</fullName>
    </recommendedName>
</protein>
<dbReference type="OrthoDB" id="2387346at2"/>
<proteinExistence type="predicted"/>
<dbReference type="AlphaFoldDB" id="A0A0A3IJY8"/>
<dbReference type="InterPro" id="IPR032694">
    <property type="entry name" value="CopC/D"/>
</dbReference>
<dbReference type="EMBL" id="JPVP01000055">
    <property type="protein sequence ID" value="KGR85076.1"/>
    <property type="molecule type" value="Genomic_DNA"/>
</dbReference>
<evidence type="ECO:0000256" key="1">
    <source>
        <dbReference type="ARBA" id="ARBA00004651"/>
    </source>
</evidence>
<dbReference type="PANTHER" id="PTHR34820:SF4">
    <property type="entry name" value="INNER MEMBRANE PROTEIN YEBZ"/>
    <property type="match status" value="1"/>
</dbReference>
<evidence type="ECO:0000259" key="7">
    <source>
        <dbReference type="Pfam" id="PF05425"/>
    </source>
</evidence>
<keyword evidence="4 6" id="KW-1133">Transmembrane helix</keyword>
<feature type="transmembrane region" description="Helical" evidence="6">
    <location>
        <begin position="260"/>
        <end position="277"/>
    </location>
</feature>
<evidence type="ECO:0000256" key="2">
    <source>
        <dbReference type="ARBA" id="ARBA00022475"/>
    </source>
</evidence>
<feature type="transmembrane region" description="Helical" evidence="6">
    <location>
        <begin position="42"/>
        <end position="67"/>
    </location>
</feature>
<evidence type="ECO:0000256" key="4">
    <source>
        <dbReference type="ARBA" id="ARBA00022989"/>
    </source>
</evidence>
<evidence type="ECO:0000256" key="5">
    <source>
        <dbReference type="ARBA" id="ARBA00023136"/>
    </source>
</evidence>
<dbReference type="eggNOG" id="COG1276">
    <property type="taxonomic scope" value="Bacteria"/>
</dbReference>
<dbReference type="STRING" id="1220589.CD32_11580"/>
<comment type="subcellular location">
    <subcellularLocation>
        <location evidence="1">Cell membrane</location>
        <topology evidence="1">Multi-pass membrane protein</topology>
    </subcellularLocation>
</comment>
<keyword evidence="3 6" id="KW-0812">Transmembrane</keyword>
<dbReference type="Proteomes" id="UP000030437">
    <property type="component" value="Unassembled WGS sequence"/>
</dbReference>
<keyword evidence="9" id="KW-1185">Reference proteome</keyword>
<feature type="transmembrane region" description="Helical" evidence="6">
    <location>
        <begin position="177"/>
        <end position="199"/>
    </location>
</feature>